<sequence>MPRDTRDVADLTSDPATAATGNTAVLYRMALPNHLCPAGQKARWLLEGAPCSEQQQSALTTGPSRKAKQSPAISDASGEVRTVYCIHLLSPPPKADIARSLNQCLI</sequence>
<evidence type="ECO:0000256" key="1">
    <source>
        <dbReference type="SAM" id="MobiDB-lite"/>
    </source>
</evidence>
<keyword evidence="3" id="KW-1185">Reference proteome</keyword>
<dbReference type="EMBL" id="CP085144">
    <property type="protein sequence ID" value="UOA15572.1"/>
    <property type="molecule type" value="Genomic_DNA"/>
</dbReference>
<reference evidence="3" key="1">
    <citation type="journal article" date="2022" name="Microorganisms">
        <title>Beyond the ABCs#Discovery of Three New Plasmid Types in Rhodobacterales (RepQ, RepY, RepW).</title>
        <authorList>
            <person name="Freese H.M."/>
            <person name="Ringel V."/>
            <person name="Overmann J."/>
            <person name="Petersen J."/>
        </authorList>
    </citation>
    <scope>NUCLEOTIDE SEQUENCE [LARGE SCALE GENOMIC DNA]</scope>
    <source>
        <strain evidence="3">DSM 109990</strain>
    </source>
</reference>
<protein>
    <submittedName>
        <fullName evidence="2">Uncharacterized protein</fullName>
    </submittedName>
</protein>
<proteinExistence type="predicted"/>
<accession>A0ABY3ZLN1</accession>
<evidence type="ECO:0000313" key="2">
    <source>
        <dbReference type="EMBL" id="UOA15572.1"/>
    </source>
</evidence>
<name>A0ABY3ZLN1_9RHOB</name>
<dbReference type="RefSeq" id="WP_243261133.1">
    <property type="nucleotide sequence ID" value="NZ_CP085144.1"/>
</dbReference>
<feature type="compositionally biased region" description="Polar residues" evidence="1">
    <location>
        <begin position="53"/>
        <end position="63"/>
    </location>
</feature>
<evidence type="ECO:0000313" key="3">
    <source>
        <dbReference type="Proteomes" id="UP000831019"/>
    </source>
</evidence>
<organism evidence="2 3">
    <name type="scientific">Sulfitobacter dubius</name>
    <dbReference type="NCBI Taxonomy" id="218673"/>
    <lineage>
        <taxon>Bacteria</taxon>
        <taxon>Pseudomonadati</taxon>
        <taxon>Pseudomonadota</taxon>
        <taxon>Alphaproteobacteria</taxon>
        <taxon>Rhodobacterales</taxon>
        <taxon>Roseobacteraceae</taxon>
        <taxon>Sulfitobacter</taxon>
    </lineage>
</organism>
<feature type="region of interest" description="Disordered" evidence="1">
    <location>
        <begin position="53"/>
        <end position="75"/>
    </location>
</feature>
<gene>
    <name evidence="2" type="ORF">DSM109990_02414</name>
</gene>
<dbReference type="Proteomes" id="UP000831019">
    <property type="component" value="Chromosome"/>
</dbReference>